<name>A0A1M7GLZ1_XYLRU</name>
<organism evidence="5 6">
    <name type="scientific">Xylanibacter ruminicola</name>
    <name type="common">Prevotella ruminicola</name>
    <dbReference type="NCBI Taxonomy" id="839"/>
    <lineage>
        <taxon>Bacteria</taxon>
        <taxon>Pseudomonadati</taxon>
        <taxon>Bacteroidota</taxon>
        <taxon>Bacteroidia</taxon>
        <taxon>Bacteroidales</taxon>
        <taxon>Prevotellaceae</taxon>
        <taxon>Xylanibacter</taxon>
    </lineage>
</organism>
<dbReference type="Proteomes" id="UP000184280">
    <property type="component" value="Unassembled WGS sequence"/>
</dbReference>
<dbReference type="GO" id="GO:0016788">
    <property type="term" value="F:hydrolase activity, acting on ester bonds"/>
    <property type="evidence" value="ECO:0007669"/>
    <property type="project" value="InterPro"/>
</dbReference>
<feature type="domain" description="SGNH hydrolase-type esterase" evidence="4">
    <location>
        <begin position="317"/>
        <end position="513"/>
    </location>
</feature>
<comment type="similarity">
    <text evidence="1">Belongs to the 'GDSL' lipolytic enzyme family.</text>
</comment>
<evidence type="ECO:0000256" key="2">
    <source>
        <dbReference type="ARBA" id="ARBA00022801"/>
    </source>
</evidence>
<dbReference type="InterPro" id="IPR013830">
    <property type="entry name" value="SGNH_hydro"/>
</dbReference>
<keyword evidence="2" id="KW-0378">Hydrolase</keyword>
<evidence type="ECO:0000259" key="4">
    <source>
        <dbReference type="Pfam" id="PF13472"/>
    </source>
</evidence>
<reference evidence="5 6" key="1">
    <citation type="submission" date="2016-11" db="EMBL/GenBank/DDBJ databases">
        <authorList>
            <person name="Jaros S."/>
            <person name="Januszkiewicz K."/>
            <person name="Wedrychowicz H."/>
        </authorList>
    </citation>
    <scope>NUCLEOTIDE SEQUENCE [LARGE SCALE GENOMIC DNA]</scope>
    <source>
        <strain evidence="5 6">BPI-34</strain>
    </source>
</reference>
<dbReference type="OrthoDB" id="9807041at2"/>
<feature type="chain" id="PRO_5012229657" evidence="3">
    <location>
        <begin position="24"/>
        <end position="564"/>
    </location>
</feature>
<dbReference type="EMBL" id="FRCJ01000002">
    <property type="protein sequence ID" value="SHM17404.1"/>
    <property type="molecule type" value="Genomic_DNA"/>
</dbReference>
<dbReference type="Pfam" id="PF00657">
    <property type="entry name" value="Lipase_GDSL"/>
    <property type="match status" value="1"/>
</dbReference>
<dbReference type="PANTHER" id="PTHR43695:SF1">
    <property type="entry name" value="RHAMNOGALACTURONAN ACETYLESTERASE"/>
    <property type="match status" value="1"/>
</dbReference>
<dbReference type="SUPFAM" id="SSF52266">
    <property type="entry name" value="SGNH hydrolase"/>
    <property type="match status" value="2"/>
</dbReference>
<evidence type="ECO:0000256" key="3">
    <source>
        <dbReference type="SAM" id="SignalP"/>
    </source>
</evidence>
<gene>
    <name evidence="5" type="ORF">SAMN04488494_1511</name>
</gene>
<keyword evidence="3" id="KW-0732">Signal</keyword>
<protein>
    <submittedName>
        <fullName evidence="5">Lysophospholipase L1</fullName>
    </submittedName>
</protein>
<accession>A0A1M7GLZ1</accession>
<dbReference type="Pfam" id="PF13472">
    <property type="entry name" value="Lipase_GDSL_2"/>
    <property type="match status" value="1"/>
</dbReference>
<feature type="signal peptide" evidence="3">
    <location>
        <begin position="1"/>
        <end position="23"/>
    </location>
</feature>
<evidence type="ECO:0000313" key="6">
    <source>
        <dbReference type="Proteomes" id="UP000184280"/>
    </source>
</evidence>
<dbReference type="AlphaFoldDB" id="A0A1M7GLZ1"/>
<proteinExistence type="inferred from homology"/>
<dbReference type="InterPro" id="IPR036514">
    <property type="entry name" value="SGNH_hydro_sf"/>
</dbReference>
<sequence length="564" mass="62762">MMCCKMKRLFALCMMACALGAQAQVAEAPKDVNGVVDNTPDSIAKAMTARPVPGSSRKGNNPVLFLIGNSTMRTGTLGNGNNGQWGWGYYAHEYFNADKITVENQALGGMSSRTFYNKLWQPIKQAIRPGDWVIISIGHNDNGPYDEGRARASIPGVGDDSLNVVIKETGEHETVYTYGGYMRKYINDVRAQGGNPILMSLTPRNAYDENGKIVRKPHTQWLMQVAAEEGVPFIDLNEISGRKLDSYGAWKTDYHFFLDKIHTSRFGAMMNARSAAEGLMASRNPALNPLKAMMQNVELNTWQVNRTDGKPVVFITGDSTVKNADKDKDGMWGWGAVANTVFDENKISIVNAAKAGRSCRTYLNEGRWEQVYNSLQPGDFVLIQFGHNDTGAIDMPKYRAAIATGNDSCHVYQMKAAKEDLAKQNIIDQKLKSNTIVGSYEVVYSFGWYLKKFIQDVREKGATPILVSLTPRNEWESGKIERRNDSYGAWYRQVVKETGVEFVDLHNLAADFYDQKCGSKAKAEKYFKQDHTHTSLLGAKTSAQCVAKGLRANHSALAKYLKKK</sequence>
<evidence type="ECO:0000313" key="5">
    <source>
        <dbReference type="EMBL" id="SHM17404.1"/>
    </source>
</evidence>
<dbReference type="CDD" id="cd01821">
    <property type="entry name" value="Rhamnogalacturan_acetylesterase_like"/>
    <property type="match status" value="2"/>
</dbReference>
<evidence type="ECO:0000256" key="1">
    <source>
        <dbReference type="ARBA" id="ARBA00008668"/>
    </source>
</evidence>
<dbReference type="Gene3D" id="3.40.50.1110">
    <property type="entry name" value="SGNH hydrolase"/>
    <property type="match status" value="2"/>
</dbReference>
<dbReference type="PANTHER" id="PTHR43695">
    <property type="entry name" value="PUTATIVE (AFU_ORTHOLOGUE AFUA_2G17250)-RELATED"/>
    <property type="match status" value="1"/>
</dbReference>
<dbReference type="InterPro" id="IPR001087">
    <property type="entry name" value="GDSL"/>
</dbReference>
<dbReference type="InterPro" id="IPR037459">
    <property type="entry name" value="RhgT-like"/>
</dbReference>